<evidence type="ECO:0000313" key="2">
    <source>
        <dbReference type="Proteomes" id="UP000075260"/>
    </source>
</evidence>
<proteinExistence type="predicted"/>
<name>A0A150QSU9_SORCE</name>
<dbReference type="EMBL" id="JEMA01000363">
    <property type="protein sequence ID" value="KYF71034.1"/>
    <property type="molecule type" value="Genomic_DNA"/>
</dbReference>
<comment type="caution">
    <text evidence="1">The sequence shown here is derived from an EMBL/GenBank/DDBJ whole genome shotgun (WGS) entry which is preliminary data.</text>
</comment>
<accession>A0A150QSU9</accession>
<protein>
    <submittedName>
        <fullName evidence="1">Uncharacterized protein</fullName>
    </submittedName>
</protein>
<evidence type="ECO:0000313" key="1">
    <source>
        <dbReference type="EMBL" id="KYF71034.1"/>
    </source>
</evidence>
<sequence>MTSPERAGSDGIRAARALLSLVEEHSADDFQAAEAILGGQKELAQILQLLRNVKRQQSSTGEDHGPVSIERLREIVKDELFKLAHDNADVEKTLRGFLDKSANVRPDSPINDVIEQALRNLDNLRLAPAARAFTIADLLRITSATAGAEHEKRIELILRNLAISAIEENVIVLPTLHSIAQLRTMWAPVPLPYKAQESRRHLAERLFKDVERLAPAKIGAITTRLLSEGLRGPADRAIAETRRKNKKAHGE</sequence>
<dbReference type="OrthoDB" id="5506089at2"/>
<reference evidence="1 2" key="1">
    <citation type="submission" date="2014-02" db="EMBL/GenBank/DDBJ databases">
        <title>The small core and large imbalanced accessory genome model reveals a collaborative survival strategy of Sorangium cellulosum strains in nature.</title>
        <authorList>
            <person name="Han K."/>
            <person name="Peng R."/>
            <person name="Blom J."/>
            <person name="Li Y.-Z."/>
        </authorList>
    </citation>
    <scope>NUCLEOTIDE SEQUENCE [LARGE SCALE GENOMIC DNA]</scope>
    <source>
        <strain evidence="1 2">So0008-312</strain>
    </source>
</reference>
<dbReference type="Proteomes" id="UP000075260">
    <property type="component" value="Unassembled WGS sequence"/>
</dbReference>
<gene>
    <name evidence="1" type="ORF">BE15_24880</name>
</gene>
<dbReference type="RefSeq" id="WP_061607242.1">
    <property type="nucleotide sequence ID" value="NZ_JEMA01000363.1"/>
</dbReference>
<dbReference type="AlphaFoldDB" id="A0A150QSU9"/>
<organism evidence="1 2">
    <name type="scientific">Sorangium cellulosum</name>
    <name type="common">Polyangium cellulosum</name>
    <dbReference type="NCBI Taxonomy" id="56"/>
    <lineage>
        <taxon>Bacteria</taxon>
        <taxon>Pseudomonadati</taxon>
        <taxon>Myxococcota</taxon>
        <taxon>Polyangia</taxon>
        <taxon>Polyangiales</taxon>
        <taxon>Polyangiaceae</taxon>
        <taxon>Sorangium</taxon>
    </lineage>
</organism>